<dbReference type="RefSeq" id="WP_175487506.1">
    <property type="nucleotide sequence ID" value="NZ_FNDK01000018.1"/>
</dbReference>
<dbReference type="AlphaFoldDB" id="A0A1G8H3C6"/>
<keyword evidence="1" id="KW-0732">Signal</keyword>
<evidence type="ECO:0000256" key="1">
    <source>
        <dbReference type="SAM" id="SignalP"/>
    </source>
</evidence>
<sequence>MKRMKKALLIVIVALTAAVLAACGGEEEDMTLQNEEWEEISISGKDKPTVFFHFTGVG</sequence>
<organism evidence="2 3">
    <name type="scientific">Alteribacillus persepolensis</name>
    <dbReference type="NCBI Taxonomy" id="568899"/>
    <lineage>
        <taxon>Bacteria</taxon>
        <taxon>Bacillati</taxon>
        <taxon>Bacillota</taxon>
        <taxon>Bacilli</taxon>
        <taxon>Bacillales</taxon>
        <taxon>Bacillaceae</taxon>
        <taxon>Alteribacillus</taxon>
    </lineage>
</organism>
<dbReference type="PROSITE" id="PS51257">
    <property type="entry name" value="PROKAR_LIPOPROTEIN"/>
    <property type="match status" value="1"/>
</dbReference>
<reference evidence="2 3" key="1">
    <citation type="submission" date="2016-10" db="EMBL/GenBank/DDBJ databases">
        <authorList>
            <person name="de Groot N.N."/>
        </authorList>
    </citation>
    <scope>NUCLEOTIDE SEQUENCE [LARGE SCALE GENOMIC DNA]</scope>
    <source>
        <strain evidence="2 3">DSM 21632</strain>
    </source>
</reference>
<dbReference type="EMBL" id="FNDK01000018">
    <property type="protein sequence ID" value="SDI01144.1"/>
    <property type="molecule type" value="Genomic_DNA"/>
</dbReference>
<feature type="chain" id="PRO_5011557671" evidence="1">
    <location>
        <begin position="22"/>
        <end position="58"/>
    </location>
</feature>
<gene>
    <name evidence="2" type="ORF">SAMN05192534_11835</name>
</gene>
<keyword evidence="3" id="KW-1185">Reference proteome</keyword>
<protein>
    <submittedName>
        <fullName evidence="2">Uncharacterized protein</fullName>
    </submittedName>
</protein>
<name>A0A1G8H3C6_9BACI</name>
<feature type="signal peptide" evidence="1">
    <location>
        <begin position="1"/>
        <end position="21"/>
    </location>
</feature>
<proteinExistence type="predicted"/>
<evidence type="ECO:0000313" key="3">
    <source>
        <dbReference type="Proteomes" id="UP000199163"/>
    </source>
</evidence>
<dbReference type="STRING" id="568899.SAMN05192534_11835"/>
<evidence type="ECO:0000313" key="2">
    <source>
        <dbReference type="EMBL" id="SDI01144.1"/>
    </source>
</evidence>
<accession>A0A1G8H3C6</accession>
<dbReference type="Proteomes" id="UP000199163">
    <property type="component" value="Unassembled WGS sequence"/>
</dbReference>